<evidence type="ECO:0000259" key="6">
    <source>
        <dbReference type="Pfam" id="PF13886"/>
    </source>
</evidence>
<keyword evidence="4 5" id="KW-0472">Membrane</keyword>
<keyword evidence="8" id="KW-1185">Reference proteome</keyword>
<keyword evidence="3 5" id="KW-1133">Transmembrane helix</keyword>
<evidence type="ECO:0000256" key="3">
    <source>
        <dbReference type="ARBA" id="ARBA00022989"/>
    </source>
</evidence>
<evidence type="ECO:0000256" key="1">
    <source>
        <dbReference type="ARBA" id="ARBA00004141"/>
    </source>
</evidence>
<evidence type="ECO:0000256" key="2">
    <source>
        <dbReference type="ARBA" id="ARBA00022692"/>
    </source>
</evidence>
<name>A0AAN7U809_9MYCE</name>
<dbReference type="Pfam" id="PF13886">
    <property type="entry name" value="TM7S3_TM198"/>
    <property type="match status" value="1"/>
</dbReference>
<comment type="caution">
    <text evidence="7">The sequence shown here is derived from an EMBL/GenBank/DDBJ whole genome shotgun (WGS) entry which is preliminary data.</text>
</comment>
<dbReference type="EMBL" id="JAVFKY010000002">
    <property type="protein sequence ID" value="KAK5581190.1"/>
    <property type="molecule type" value="Genomic_DNA"/>
</dbReference>
<feature type="transmembrane region" description="Helical" evidence="5">
    <location>
        <begin position="29"/>
        <end position="45"/>
    </location>
</feature>
<evidence type="ECO:0000313" key="7">
    <source>
        <dbReference type="EMBL" id="KAK5581190.1"/>
    </source>
</evidence>
<feature type="domain" description="TM7S3/TM198-like" evidence="6">
    <location>
        <begin position="8"/>
        <end position="190"/>
    </location>
</feature>
<sequence length="312" mass="34654">MSPDEMVGIFCLVGGAVLCIFGSKYQECTLSFFGSGVGAYLFYLIGSKIEFGFSTQIVLSVIVSLIFSFICMKLKRLSVLLIALIHALCITNLMAPGLGNHWSQFVMYACLIILPSLFLYVPDIGILVSSSFFGSWIFVTGIEQFIGTGFPNPMVVLFHRDWDKLVTIEESAFLECLLVCSIMITSLLIQIKTITYSSEGQMMELFNVIQDKVIDKVLDYNKDNKSMIVFCPESDLREILVCDEVVGKVHNIIFGRDMPTDLKSIESVAGEDDMVTPNGDDILPPPTASDIKTYYFEKLIGKSESSKPLIVN</sequence>
<protein>
    <recommendedName>
        <fullName evidence="6">TM7S3/TM198-like domain-containing protein</fullName>
    </recommendedName>
</protein>
<feature type="transmembrane region" description="Helical" evidence="5">
    <location>
        <begin position="51"/>
        <end position="70"/>
    </location>
</feature>
<organism evidence="7 8">
    <name type="scientific">Dictyostelium firmibasis</name>
    <dbReference type="NCBI Taxonomy" id="79012"/>
    <lineage>
        <taxon>Eukaryota</taxon>
        <taxon>Amoebozoa</taxon>
        <taxon>Evosea</taxon>
        <taxon>Eumycetozoa</taxon>
        <taxon>Dictyostelia</taxon>
        <taxon>Dictyosteliales</taxon>
        <taxon>Dictyosteliaceae</taxon>
        <taxon>Dictyostelium</taxon>
    </lineage>
</organism>
<accession>A0AAN7U809</accession>
<feature type="transmembrane region" description="Helical" evidence="5">
    <location>
        <begin position="6"/>
        <end position="22"/>
    </location>
</feature>
<evidence type="ECO:0000313" key="8">
    <source>
        <dbReference type="Proteomes" id="UP001344447"/>
    </source>
</evidence>
<dbReference type="GO" id="GO:0016020">
    <property type="term" value="C:membrane"/>
    <property type="evidence" value="ECO:0007669"/>
    <property type="project" value="UniProtKB-SubCell"/>
</dbReference>
<gene>
    <name evidence="7" type="ORF">RB653_001220</name>
</gene>
<evidence type="ECO:0000256" key="4">
    <source>
        <dbReference type="ARBA" id="ARBA00023136"/>
    </source>
</evidence>
<dbReference type="AlphaFoldDB" id="A0AAN7U809"/>
<feature type="transmembrane region" description="Helical" evidence="5">
    <location>
        <begin position="133"/>
        <end position="151"/>
    </location>
</feature>
<dbReference type="InterPro" id="IPR025256">
    <property type="entry name" value="TM7S3/TM198-like_dom"/>
</dbReference>
<feature type="transmembrane region" description="Helical" evidence="5">
    <location>
        <begin position="101"/>
        <end position="121"/>
    </location>
</feature>
<reference evidence="7 8" key="1">
    <citation type="submission" date="2023-11" db="EMBL/GenBank/DDBJ databases">
        <title>Dfirmibasis_genome.</title>
        <authorList>
            <person name="Edelbroek B."/>
            <person name="Kjellin J."/>
            <person name="Jerlstrom-Hultqvist J."/>
            <person name="Soderbom F."/>
        </authorList>
    </citation>
    <scope>NUCLEOTIDE SEQUENCE [LARGE SCALE GENOMIC DNA]</scope>
    <source>
        <strain evidence="7 8">TNS-C-14</strain>
    </source>
</reference>
<proteinExistence type="predicted"/>
<comment type="subcellular location">
    <subcellularLocation>
        <location evidence="1">Membrane</location>
        <topology evidence="1">Multi-pass membrane protein</topology>
    </subcellularLocation>
</comment>
<keyword evidence="2 5" id="KW-0812">Transmembrane</keyword>
<feature type="transmembrane region" description="Helical" evidence="5">
    <location>
        <begin position="77"/>
        <end position="95"/>
    </location>
</feature>
<dbReference type="Proteomes" id="UP001344447">
    <property type="component" value="Unassembled WGS sequence"/>
</dbReference>
<evidence type="ECO:0000256" key="5">
    <source>
        <dbReference type="SAM" id="Phobius"/>
    </source>
</evidence>